<evidence type="ECO:0000256" key="2">
    <source>
        <dbReference type="SAM" id="SignalP"/>
    </source>
</evidence>
<evidence type="ECO:0000313" key="3">
    <source>
        <dbReference type="EMBL" id="RWA10366.1"/>
    </source>
</evidence>
<feature type="chain" id="PRO_5019085776" evidence="2">
    <location>
        <begin position="19"/>
        <end position="217"/>
    </location>
</feature>
<keyword evidence="4" id="KW-1185">Reference proteome</keyword>
<comment type="caution">
    <text evidence="3">The sequence shown here is derived from an EMBL/GenBank/DDBJ whole genome shotgun (WGS) entry which is preliminary data.</text>
</comment>
<protein>
    <submittedName>
        <fullName evidence="3">Uncharacterized protein</fullName>
    </submittedName>
</protein>
<feature type="region of interest" description="Disordered" evidence="1">
    <location>
        <begin position="145"/>
        <end position="185"/>
    </location>
</feature>
<dbReference type="Proteomes" id="UP000286045">
    <property type="component" value="Unassembled WGS sequence"/>
</dbReference>
<reference evidence="3 4" key="1">
    <citation type="submission" date="2018-12" db="EMBL/GenBank/DDBJ databases">
        <title>Draft genome sequence of Xylaria grammica IHI A82.</title>
        <authorList>
            <person name="Buettner E."/>
            <person name="Kellner H."/>
        </authorList>
    </citation>
    <scope>NUCLEOTIDE SEQUENCE [LARGE SCALE GENOMIC DNA]</scope>
    <source>
        <strain evidence="3 4">IHI A82</strain>
    </source>
</reference>
<evidence type="ECO:0000313" key="4">
    <source>
        <dbReference type="Proteomes" id="UP000286045"/>
    </source>
</evidence>
<organism evidence="3 4">
    <name type="scientific">Xylaria grammica</name>
    <dbReference type="NCBI Taxonomy" id="363999"/>
    <lineage>
        <taxon>Eukaryota</taxon>
        <taxon>Fungi</taxon>
        <taxon>Dikarya</taxon>
        <taxon>Ascomycota</taxon>
        <taxon>Pezizomycotina</taxon>
        <taxon>Sordariomycetes</taxon>
        <taxon>Xylariomycetidae</taxon>
        <taxon>Xylariales</taxon>
        <taxon>Xylariaceae</taxon>
        <taxon>Xylaria</taxon>
    </lineage>
</organism>
<dbReference type="AlphaFoldDB" id="A0A439D7I6"/>
<proteinExistence type="predicted"/>
<name>A0A439D7I6_9PEZI</name>
<dbReference type="EMBL" id="RYZI01000117">
    <property type="protein sequence ID" value="RWA10366.1"/>
    <property type="molecule type" value="Genomic_DNA"/>
</dbReference>
<dbReference type="STRING" id="363999.A0A439D7I6"/>
<feature type="signal peptide" evidence="2">
    <location>
        <begin position="1"/>
        <end position="18"/>
    </location>
</feature>
<keyword evidence="2" id="KW-0732">Signal</keyword>
<accession>A0A439D7I6</accession>
<gene>
    <name evidence="3" type="ORF">EKO27_g4743</name>
</gene>
<evidence type="ECO:0000256" key="1">
    <source>
        <dbReference type="SAM" id="MobiDB-lite"/>
    </source>
</evidence>
<feature type="compositionally biased region" description="Low complexity" evidence="1">
    <location>
        <begin position="158"/>
        <end position="185"/>
    </location>
</feature>
<sequence>MRNAKVLSAATLAGTSLAVSVTSTSPACSSSLEVLFSAAPTVPTDLLSYFATAIGTGPITAPGHTTALPDLTLEDPKGYQDLICSVAQDLPGSLLPDFASYGGALLSYGSVHVSEYDAYITDCITTGTAASTLTSDLHKMLDPEGGLCESTPTPTPGPSTSGTYPTGPSNGTYPTSTGSLPSPTTSTLIPTGAAARPTGVVAGAAVIGGILGAVALL</sequence>